<accession>A0A1M4VFC6</accession>
<organism evidence="1 2">
    <name type="scientific">Seinonella peptonophila</name>
    <dbReference type="NCBI Taxonomy" id="112248"/>
    <lineage>
        <taxon>Bacteria</taxon>
        <taxon>Bacillati</taxon>
        <taxon>Bacillota</taxon>
        <taxon>Bacilli</taxon>
        <taxon>Bacillales</taxon>
        <taxon>Thermoactinomycetaceae</taxon>
        <taxon>Seinonella</taxon>
    </lineage>
</organism>
<dbReference type="OrthoDB" id="2365082at2"/>
<proteinExistence type="predicted"/>
<protein>
    <submittedName>
        <fullName evidence="1">Uncharacterized protein</fullName>
    </submittedName>
</protein>
<keyword evidence="2" id="KW-1185">Reference proteome</keyword>
<name>A0A1M4VFC6_9BACL</name>
<evidence type="ECO:0000313" key="2">
    <source>
        <dbReference type="Proteomes" id="UP000184476"/>
    </source>
</evidence>
<dbReference type="STRING" id="112248.SAMN05444392_102334"/>
<dbReference type="AlphaFoldDB" id="A0A1M4VFC6"/>
<reference evidence="1 2" key="1">
    <citation type="submission" date="2016-11" db="EMBL/GenBank/DDBJ databases">
        <authorList>
            <person name="Jaros S."/>
            <person name="Januszkiewicz K."/>
            <person name="Wedrychowicz H."/>
        </authorList>
    </citation>
    <scope>NUCLEOTIDE SEQUENCE [LARGE SCALE GENOMIC DNA]</scope>
    <source>
        <strain evidence="1 2">DSM 44666</strain>
    </source>
</reference>
<evidence type="ECO:0000313" key="1">
    <source>
        <dbReference type="EMBL" id="SHE67661.1"/>
    </source>
</evidence>
<dbReference type="Proteomes" id="UP000184476">
    <property type="component" value="Unassembled WGS sequence"/>
</dbReference>
<dbReference type="EMBL" id="FQVL01000002">
    <property type="protein sequence ID" value="SHE67661.1"/>
    <property type="molecule type" value="Genomic_DNA"/>
</dbReference>
<gene>
    <name evidence="1" type="ORF">SAMN05444392_102334</name>
</gene>
<dbReference type="RefSeq" id="WP_073153855.1">
    <property type="nucleotide sequence ID" value="NZ_FQVL01000002.1"/>
</dbReference>
<sequence length="265" mass="30123">MSSTDYFTKSGAEVLVDEPEQSNTNTDDIKKYKRNLKSGESVLVRIPSLTDFVEYKSHGGYFLSKNHQIYNSACLAHINGDDPFDKAVKELYKDLNQLEDVKEKHNYKPEGHDQLSKLIYDLKAKPKILFGFFTLESGDEIVIEFTRKQGKALASQIQEYGESVYTVPFKLSKMGEKTETTVMLTPVMNITSLNETQKSHFEATAGQVFNQELFSKVLYTKSDEQMIQDLTKIGFDVTRIGFEVPEVDPIKTDEEVKEAANDLPF</sequence>